<proteinExistence type="predicted"/>
<dbReference type="AlphaFoldDB" id="A0A7R9DYA1"/>
<accession>A0A7R9DYA1</accession>
<name>A0A7R9DYA1_TIMPO</name>
<evidence type="ECO:0000256" key="1">
    <source>
        <dbReference type="SAM" id="MobiDB-lite"/>
    </source>
</evidence>
<protein>
    <submittedName>
        <fullName evidence="2">Uncharacterized protein</fullName>
    </submittedName>
</protein>
<sequence length="47" mass="5575">MATTTAESRYRPVRFMKRVPSLTRHTLPQRRPSRRQSLPPMPPESRI</sequence>
<gene>
    <name evidence="2" type="ORF">TPSB3V08_LOCUS15425</name>
</gene>
<feature type="region of interest" description="Disordered" evidence="1">
    <location>
        <begin position="1"/>
        <end position="47"/>
    </location>
</feature>
<dbReference type="EMBL" id="OD075258">
    <property type="protein sequence ID" value="CAD7422010.1"/>
    <property type="molecule type" value="Genomic_DNA"/>
</dbReference>
<organism evidence="2">
    <name type="scientific">Timema poppense</name>
    <name type="common">Walking stick</name>
    <dbReference type="NCBI Taxonomy" id="170557"/>
    <lineage>
        <taxon>Eukaryota</taxon>
        <taxon>Metazoa</taxon>
        <taxon>Ecdysozoa</taxon>
        <taxon>Arthropoda</taxon>
        <taxon>Hexapoda</taxon>
        <taxon>Insecta</taxon>
        <taxon>Pterygota</taxon>
        <taxon>Neoptera</taxon>
        <taxon>Polyneoptera</taxon>
        <taxon>Phasmatodea</taxon>
        <taxon>Timematodea</taxon>
        <taxon>Timematoidea</taxon>
        <taxon>Timematidae</taxon>
        <taxon>Timema</taxon>
    </lineage>
</organism>
<evidence type="ECO:0000313" key="2">
    <source>
        <dbReference type="EMBL" id="CAD7422010.1"/>
    </source>
</evidence>
<reference evidence="2" key="1">
    <citation type="submission" date="2020-11" db="EMBL/GenBank/DDBJ databases">
        <authorList>
            <person name="Tran Van P."/>
        </authorList>
    </citation>
    <scope>NUCLEOTIDE SEQUENCE</scope>
</reference>